<organism evidence="5 6">
    <name type="scientific">Marasmius crinis-equi</name>
    <dbReference type="NCBI Taxonomy" id="585013"/>
    <lineage>
        <taxon>Eukaryota</taxon>
        <taxon>Fungi</taxon>
        <taxon>Dikarya</taxon>
        <taxon>Basidiomycota</taxon>
        <taxon>Agaricomycotina</taxon>
        <taxon>Agaricomycetes</taxon>
        <taxon>Agaricomycetidae</taxon>
        <taxon>Agaricales</taxon>
        <taxon>Marasmiineae</taxon>
        <taxon>Marasmiaceae</taxon>
        <taxon>Marasmius</taxon>
    </lineage>
</organism>
<reference evidence="5 6" key="1">
    <citation type="submission" date="2024-02" db="EMBL/GenBank/DDBJ databases">
        <title>A draft genome for the cacao thread blight pathogen Marasmius crinis-equi.</title>
        <authorList>
            <person name="Cohen S.P."/>
            <person name="Baruah I.K."/>
            <person name="Amoako-Attah I."/>
            <person name="Bukari Y."/>
            <person name="Meinhardt L.W."/>
            <person name="Bailey B.A."/>
        </authorList>
    </citation>
    <scope>NUCLEOTIDE SEQUENCE [LARGE SCALE GENOMIC DNA]</scope>
    <source>
        <strain evidence="5 6">GH-76</strain>
    </source>
</reference>
<sequence>MGSRGFLTTLVFAALIVIGGAIPLNTTHIAPCSSALGERQDWRTLNNTQKLDYINAVKCLQSLPSTGLVKKEAKTRYDDFIASHIVLTDEIHHVGQFLPWHRYFLRLYERALQNECGYRGMNPYWNWTLDITEGFDSFLASPVFDPVYGFGGNGEYIPGYLGPFGNFSNLPGWSVDNATGGGCIQDGPFASYNLSLGPGPILNIERCIQRDFSNAFLYSLTAEQIANATRLETYDPFRLELEGGPGNPTAKPHDGGHITLGGEMRNTYSSPGEPIFYLHHSTIDKIWWEWQMADPENRLYDISGRTTVNPPYQNLTLDFPLKSNGLVPLEDSIASVMDLRNEFMCYTLTYTVPRRVSGIRVRPGRITGVTYKDAQFGAAWNYRQTG</sequence>
<dbReference type="SUPFAM" id="SSF48056">
    <property type="entry name" value="Di-copper centre-containing domain"/>
    <property type="match status" value="1"/>
</dbReference>
<dbReference type="Gene3D" id="1.10.1280.10">
    <property type="entry name" value="Di-copper center containing domain from catechol oxidase"/>
    <property type="match status" value="1"/>
</dbReference>
<dbReference type="InterPro" id="IPR050316">
    <property type="entry name" value="Tyrosinase/Hemocyanin"/>
</dbReference>
<dbReference type="Proteomes" id="UP001465976">
    <property type="component" value="Unassembled WGS sequence"/>
</dbReference>
<keyword evidence="3" id="KW-0732">Signal</keyword>
<dbReference type="PANTHER" id="PTHR11474">
    <property type="entry name" value="TYROSINASE FAMILY MEMBER"/>
    <property type="match status" value="1"/>
</dbReference>
<protein>
    <recommendedName>
        <fullName evidence="4">Tyrosinase copper-binding domain-containing protein</fullName>
    </recommendedName>
</protein>
<keyword evidence="6" id="KW-1185">Reference proteome</keyword>
<evidence type="ECO:0000313" key="5">
    <source>
        <dbReference type="EMBL" id="KAL0563620.1"/>
    </source>
</evidence>
<gene>
    <name evidence="5" type="ORF">V5O48_018444</name>
</gene>
<proteinExistence type="predicted"/>
<comment type="caution">
    <text evidence="5">The sequence shown here is derived from an EMBL/GenBank/DDBJ whole genome shotgun (WGS) entry which is preliminary data.</text>
</comment>
<feature type="signal peptide" evidence="3">
    <location>
        <begin position="1"/>
        <end position="21"/>
    </location>
</feature>
<dbReference type="Pfam" id="PF00264">
    <property type="entry name" value="Tyrosinase"/>
    <property type="match status" value="1"/>
</dbReference>
<dbReference type="EMBL" id="JBAHYK010003343">
    <property type="protein sequence ID" value="KAL0563620.1"/>
    <property type="molecule type" value="Genomic_DNA"/>
</dbReference>
<feature type="domain" description="Tyrosinase copper-binding" evidence="4">
    <location>
        <begin position="92"/>
        <end position="109"/>
    </location>
</feature>
<name>A0ABR3EL97_9AGAR</name>
<feature type="non-terminal residue" evidence="5">
    <location>
        <position position="386"/>
    </location>
</feature>
<evidence type="ECO:0000313" key="6">
    <source>
        <dbReference type="Proteomes" id="UP001465976"/>
    </source>
</evidence>
<feature type="chain" id="PRO_5047207933" description="Tyrosinase copper-binding domain-containing protein" evidence="3">
    <location>
        <begin position="22"/>
        <end position="386"/>
    </location>
</feature>
<dbReference type="InterPro" id="IPR002227">
    <property type="entry name" value="Tyrosinase_Cu-bd"/>
</dbReference>
<evidence type="ECO:0000256" key="3">
    <source>
        <dbReference type="SAM" id="SignalP"/>
    </source>
</evidence>
<evidence type="ECO:0000256" key="1">
    <source>
        <dbReference type="ARBA" id="ARBA00022723"/>
    </source>
</evidence>
<keyword evidence="2" id="KW-0186">Copper</keyword>
<dbReference type="PRINTS" id="PR00092">
    <property type="entry name" value="TYROSINASE"/>
</dbReference>
<dbReference type="PROSITE" id="PS00497">
    <property type="entry name" value="TYROSINASE_1"/>
    <property type="match status" value="1"/>
</dbReference>
<keyword evidence="1" id="KW-0479">Metal-binding</keyword>
<dbReference type="PANTHER" id="PTHR11474:SF126">
    <property type="entry name" value="TYROSINASE-LIKE PROTEIN TYR-1-RELATED"/>
    <property type="match status" value="1"/>
</dbReference>
<evidence type="ECO:0000256" key="2">
    <source>
        <dbReference type="ARBA" id="ARBA00023008"/>
    </source>
</evidence>
<dbReference type="InterPro" id="IPR008922">
    <property type="entry name" value="Di-copper_centre_dom_sf"/>
</dbReference>
<evidence type="ECO:0000259" key="4">
    <source>
        <dbReference type="PROSITE" id="PS00497"/>
    </source>
</evidence>
<accession>A0ABR3EL97</accession>